<comment type="caution">
    <text evidence="3">Lacks conserved residue(s) required for the propagation of feature annotation.</text>
</comment>
<organism evidence="6 7">
    <name type="scientific">Acropora cervicornis</name>
    <name type="common">Staghorn coral</name>
    <dbReference type="NCBI Taxonomy" id="6130"/>
    <lineage>
        <taxon>Eukaryota</taxon>
        <taxon>Metazoa</taxon>
        <taxon>Cnidaria</taxon>
        <taxon>Anthozoa</taxon>
        <taxon>Hexacorallia</taxon>
        <taxon>Scleractinia</taxon>
        <taxon>Astrocoeniina</taxon>
        <taxon>Acroporidae</taxon>
        <taxon>Acropora</taxon>
    </lineage>
</organism>
<evidence type="ECO:0000256" key="4">
    <source>
        <dbReference type="SAM" id="SignalP"/>
    </source>
</evidence>
<dbReference type="Proteomes" id="UP001249851">
    <property type="component" value="Unassembled WGS sequence"/>
</dbReference>
<evidence type="ECO:0000259" key="5">
    <source>
        <dbReference type="PROSITE" id="PS01180"/>
    </source>
</evidence>
<dbReference type="PANTHER" id="PTHR24251">
    <property type="entry name" value="OVOCHYMASE-RELATED"/>
    <property type="match status" value="1"/>
</dbReference>
<reference evidence="6" key="1">
    <citation type="journal article" date="2023" name="G3 (Bethesda)">
        <title>Whole genome assembly and annotation of the endangered Caribbean coral Acropora cervicornis.</title>
        <authorList>
            <person name="Selwyn J.D."/>
            <person name="Vollmer S.V."/>
        </authorList>
    </citation>
    <scope>NUCLEOTIDE SEQUENCE</scope>
    <source>
        <strain evidence="6">K2</strain>
    </source>
</reference>
<name>A0AAD9QEQ8_ACRCE</name>
<accession>A0AAD9QEQ8</accession>
<dbReference type="EMBL" id="JARQWQ010000040">
    <property type="protein sequence ID" value="KAK2559540.1"/>
    <property type="molecule type" value="Genomic_DNA"/>
</dbReference>
<dbReference type="PROSITE" id="PS01180">
    <property type="entry name" value="CUB"/>
    <property type="match status" value="2"/>
</dbReference>
<comment type="caution">
    <text evidence="6">The sequence shown here is derived from an EMBL/GenBank/DDBJ whole genome shotgun (WGS) entry which is preliminary data.</text>
</comment>
<keyword evidence="2" id="KW-1015">Disulfide bond</keyword>
<dbReference type="CDD" id="cd00041">
    <property type="entry name" value="CUB"/>
    <property type="match status" value="2"/>
</dbReference>
<keyword evidence="4" id="KW-0732">Signal</keyword>
<evidence type="ECO:0000256" key="2">
    <source>
        <dbReference type="ARBA" id="ARBA00023157"/>
    </source>
</evidence>
<proteinExistence type="predicted"/>
<sequence length="343" mass="38007">MLITFLAFFLVECVLTQRTIRSTLPGGPFLYANDLNCEWNITISHTASHVQLSFSFFDVENCWKCSCDFVEVFDVVGPKKSSLGKFCGSVKPGPFYSSKQTLLVVFKSDHGNGHRGFAASYQSVLPGFVCRKPTQIFNSVGSIASPDFHNRRHYPDNMDCVWNITTPPRTRVKLKLLAMSIQRCGRIGTGNACSCDFLEIRDGNRSNDRLLATLCGNELVGDLFSSGRHLWVRFRSDANVTGSGFFATFSSSPIVKGHSCPETWRYPIKCPQDSKANSNQTDACCYDNGPSCCKPGGRRCTDKGANERDYCPRPNDDGKLKYCCEQNGKPSCCASSGVCLNFR</sequence>
<dbReference type="FunFam" id="2.60.120.290:FF:000005">
    <property type="entry name" value="Procollagen C-endopeptidase enhancer 1"/>
    <property type="match status" value="2"/>
</dbReference>
<protein>
    <submittedName>
        <fullName evidence="6">Cubilin</fullName>
    </submittedName>
</protein>
<evidence type="ECO:0000256" key="3">
    <source>
        <dbReference type="PROSITE-ProRule" id="PRU00059"/>
    </source>
</evidence>
<dbReference type="Pfam" id="PF00431">
    <property type="entry name" value="CUB"/>
    <property type="match status" value="2"/>
</dbReference>
<keyword evidence="1" id="KW-0677">Repeat</keyword>
<gene>
    <name evidence="6" type="ORF">P5673_018188</name>
</gene>
<reference evidence="6" key="2">
    <citation type="journal article" date="2023" name="Science">
        <title>Genomic signatures of disease resistance in endangered staghorn corals.</title>
        <authorList>
            <person name="Vollmer S.V."/>
            <person name="Selwyn J.D."/>
            <person name="Despard B.A."/>
            <person name="Roesel C.L."/>
        </authorList>
    </citation>
    <scope>NUCLEOTIDE SEQUENCE</scope>
    <source>
        <strain evidence="6">K2</strain>
    </source>
</reference>
<dbReference type="SMART" id="SM00042">
    <property type="entry name" value="CUB"/>
    <property type="match status" value="2"/>
</dbReference>
<feature type="signal peptide" evidence="4">
    <location>
        <begin position="1"/>
        <end position="16"/>
    </location>
</feature>
<feature type="chain" id="PRO_5042112502" evidence="4">
    <location>
        <begin position="17"/>
        <end position="343"/>
    </location>
</feature>
<keyword evidence="7" id="KW-1185">Reference proteome</keyword>
<evidence type="ECO:0000313" key="6">
    <source>
        <dbReference type="EMBL" id="KAK2559540.1"/>
    </source>
</evidence>
<dbReference type="AlphaFoldDB" id="A0AAD9QEQ8"/>
<feature type="domain" description="CUB" evidence="5">
    <location>
        <begin position="130"/>
        <end position="252"/>
    </location>
</feature>
<evidence type="ECO:0000313" key="7">
    <source>
        <dbReference type="Proteomes" id="UP001249851"/>
    </source>
</evidence>
<evidence type="ECO:0000256" key="1">
    <source>
        <dbReference type="ARBA" id="ARBA00022737"/>
    </source>
</evidence>
<dbReference type="InterPro" id="IPR035914">
    <property type="entry name" value="Sperma_CUB_dom_sf"/>
</dbReference>
<dbReference type="InterPro" id="IPR000859">
    <property type="entry name" value="CUB_dom"/>
</dbReference>
<feature type="domain" description="CUB" evidence="5">
    <location>
        <begin position="11"/>
        <end position="124"/>
    </location>
</feature>
<dbReference type="PANTHER" id="PTHR24251:SF40">
    <property type="entry name" value="CUB DOMAIN-CONTAINING PROTEIN"/>
    <property type="match status" value="1"/>
</dbReference>
<dbReference type="SUPFAM" id="SSF49854">
    <property type="entry name" value="Spermadhesin, CUB domain"/>
    <property type="match status" value="2"/>
</dbReference>
<dbReference type="Gene3D" id="2.60.120.290">
    <property type="entry name" value="Spermadhesin, CUB domain"/>
    <property type="match status" value="2"/>
</dbReference>